<proteinExistence type="predicted"/>
<dbReference type="NCBIfam" id="TIGR01640">
    <property type="entry name" value="F_box_assoc_1"/>
    <property type="match status" value="1"/>
</dbReference>
<dbReference type="AlphaFoldDB" id="A0A368SR03"/>
<dbReference type="InterPro" id="IPR055290">
    <property type="entry name" value="At3g26010-like"/>
</dbReference>
<dbReference type="OrthoDB" id="581708at2759"/>
<dbReference type="EMBL" id="CM003536">
    <property type="protein sequence ID" value="RCV44190.1"/>
    <property type="molecule type" value="Genomic_DNA"/>
</dbReference>
<dbReference type="STRING" id="4555.A0A368SR03"/>
<protein>
    <recommendedName>
        <fullName evidence="1">F-box protein At3g26010-like beta-propeller domain-containing protein</fullName>
    </recommendedName>
</protein>
<evidence type="ECO:0000313" key="2">
    <source>
        <dbReference type="EMBL" id="RCV44190.1"/>
    </source>
</evidence>
<dbReference type="PANTHER" id="PTHR35546:SF105">
    <property type="entry name" value="OS05G0139200 PROTEIN"/>
    <property type="match status" value="1"/>
</dbReference>
<name>A0A368SR03_SETIT</name>
<dbReference type="InterPro" id="IPR011044">
    <property type="entry name" value="Quino_amine_DH_bsu"/>
</dbReference>
<gene>
    <name evidence="2" type="ORF">SETIT_9G354100v2</name>
</gene>
<sequence length="299" mass="33904">MEFVRGGNGDNYVMVLDGCLVHSHEFLGVPLIRPSLSFLPGYADINILVYCNGRLLCRSWTAAGTVRYVVCNPVTEQWAVLPASQAGSICTARLGFDPAVSPHFHAFEFVETDENPVDSYVFINGLKIYSSLTGEWTHRDSGWSDEASLCHDLTTVFLNGILHMFASAHQDVLAVDTEGKAWRTIPVPHGNDDGFIWQSLGCLYYLNTVEEHDFKLTVFVLEDYSSDEWIFKHSCYSLIAVHPECHLVYFISDLDNTIRCYDMDRRKVHVIRNLGCQRDGWKRCLPYVPLFSESFAGWN</sequence>
<feature type="domain" description="F-box protein At3g26010-like beta-propeller" evidence="1">
    <location>
        <begin position="50"/>
        <end position="271"/>
    </location>
</feature>
<accession>A0A368SR03</accession>
<dbReference type="PANTHER" id="PTHR35546">
    <property type="entry name" value="F-BOX PROTEIN INTERACTION DOMAIN PROTEIN-RELATED"/>
    <property type="match status" value="1"/>
</dbReference>
<reference evidence="2" key="1">
    <citation type="journal article" date="2012" name="Nat. Biotechnol.">
        <title>Reference genome sequence of the model plant Setaria.</title>
        <authorList>
            <person name="Bennetzen J.L."/>
            <person name="Schmutz J."/>
            <person name="Wang H."/>
            <person name="Percifield R."/>
            <person name="Hawkins J."/>
            <person name="Pontaroli A.C."/>
            <person name="Estep M."/>
            <person name="Feng L."/>
            <person name="Vaughn J.N."/>
            <person name="Grimwood J."/>
            <person name="Jenkins J."/>
            <person name="Barry K."/>
            <person name="Lindquist E."/>
            <person name="Hellsten U."/>
            <person name="Deshpande S."/>
            <person name="Wang X."/>
            <person name="Wu X."/>
            <person name="Mitros T."/>
            <person name="Triplett J."/>
            <person name="Yang X."/>
            <person name="Ye C.Y."/>
            <person name="Mauro-Herrera M."/>
            <person name="Wang L."/>
            <person name="Li P."/>
            <person name="Sharma M."/>
            <person name="Sharma R."/>
            <person name="Ronald P.C."/>
            <person name="Panaud O."/>
            <person name="Kellogg E.A."/>
            <person name="Brutnell T.P."/>
            <person name="Doust A.N."/>
            <person name="Tuskan G.A."/>
            <person name="Rokhsar D."/>
            <person name="Devos K.M."/>
        </authorList>
    </citation>
    <scope>NUCLEOTIDE SEQUENCE [LARGE SCALE GENOMIC DNA]</scope>
    <source>
        <strain evidence="2">Yugu1</strain>
    </source>
</reference>
<dbReference type="InterPro" id="IPR017451">
    <property type="entry name" value="F-box-assoc_interact_dom"/>
</dbReference>
<evidence type="ECO:0000259" key="1">
    <source>
        <dbReference type="Pfam" id="PF24750"/>
    </source>
</evidence>
<dbReference type="SUPFAM" id="SSF50969">
    <property type="entry name" value="YVTN repeat-like/Quinoprotein amine dehydrogenase"/>
    <property type="match status" value="1"/>
</dbReference>
<organism evidence="2">
    <name type="scientific">Setaria italica</name>
    <name type="common">Foxtail millet</name>
    <name type="synonym">Panicum italicum</name>
    <dbReference type="NCBI Taxonomy" id="4555"/>
    <lineage>
        <taxon>Eukaryota</taxon>
        <taxon>Viridiplantae</taxon>
        <taxon>Streptophyta</taxon>
        <taxon>Embryophyta</taxon>
        <taxon>Tracheophyta</taxon>
        <taxon>Spermatophyta</taxon>
        <taxon>Magnoliopsida</taxon>
        <taxon>Liliopsida</taxon>
        <taxon>Poales</taxon>
        <taxon>Poaceae</taxon>
        <taxon>PACMAD clade</taxon>
        <taxon>Panicoideae</taxon>
        <taxon>Panicodae</taxon>
        <taxon>Paniceae</taxon>
        <taxon>Cenchrinae</taxon>
        <taxon>Setaria</taxon>
    </lineage>
</organism>
<dbReference type="Pfam" id="PF24750">
    <property type="entry name" value="b-prop_At3g26010-like"/>
    <property type="match status" value="1"/>
</dbReference>
<dbReference type="InterPro" id="IPR056592">
    <property type="entry name" value="Beta-prop_At3g26010-like"/>
</dbReference>
<reference evidence="2" key="2">
    <citation type="submission" date="2015-07" db="EMBL/GenBank/DDBJ databases">
        <authorList>
            <person name="Noorani M."/>
        </authorList>
    </citation>
    <scope>NUCLEOTIDE SEQUENCE</scope>
    <source>
        <strain evidence="2">Yugu1</strain>
    </source>
</reference>